<proteinExistence type="predicted"/>
<accession>A0A0K2CXX7</accession>
<evidence type="ECO:0000313" key="2">
    <source>
        <dbReference type="Proteomes" id="UP000225905"/>
    </source>
</evidence>
<organism evidence="1 2">
    <name type="scientific">Paenibacillus phage Willow</name>
    <dbReference type="NCBI Taxonomy" id="1636262"/>
    <lineage>
        <taxon>Viruses</taxon>
        <taxon>Duplodnaviria</taxon>
        <taxon>Heunggongvirae</taxon>
        <taxon>Uroviricota</taxon>
        <taxon>Caudoviricetes</taxon>
        <taxon>Fernvirus</taxon>
        <taxon>Fernvirus fern</taxon>
    </lineage>
</organism>
<protein>
    <submittedName>
        <fullName evidence="1">Uncharacterized protein</fullName>
    </submittedName>
</protein>
<dbReference type="EMBL" id="KT361650">
    <property type="protein sequence ID" value="ALA12355.1"/>
    <property type="molecule type" value="Genomic_DNA"/>
</dbReference>
<evidence type="ECO:0000313" key="1">
    <source>
        <dbReference type="EMBL" id="ALA12355.1"/>
    </source>
</evidence>
<dbReference type="Proteomes" id="UP000225905">
    <property type="component" value="Segment"/>
</dbReference>
<gene>
    <name evidence="1" type="ORF">WILLOW_18</name>
</gene>
<sequence length="115" mass="13421">MFEMDKIIQASRVDKAGKYVEALALIEKDDKYFNLLDQEVPIDETVVFDSLPMPIYTPIWDFEKKVWKEGLSAEEIDQIKNRPDPPNPMKVMEKQIEALQKAMNYVLVDQEEASR</sequence>
<reference evidence="1 2" key="1">
    <citation type="journal article" date="2015" name="Genome Announc.">
        <title>Complete Genome Sequences of Nine Phages Capable of Infecting Paenibacillus larvae, the Causative Agent of American Foulbrood Disease in Honeybees.</title>
        <authorList>
            <person name="Tsourkas P.K."/>
            <person name="Yost D.G."/>
            <person name="Krohn A."/>
            <person name="LeBlanc L."/>
            <person name="Zhang A."/>
            <person name="Stamereilers C."/>
            <person name="Amy P.S."/>
        </authorList>
    </citation>
    <scope>NUCLEOTIDE SEQUENCE [LARGE SCALE GENOMIC DNA]</scope>
</reference>
<name>A0A0K2CXX7_9CAUD</name>